<accession>A0ABW8SGH7</accession>
<evidence type="ECO:0000313" key="2">
    <source>
        <dbReference type="EMBL" id="MFL0194331.1"/>
    </source>
</evidence>
<comment type="caution">
    <text evidence="2">The sequence shown here is derived from an EMBL/GenBank/DDBJ whole genome shotgun (WGS) entry which is preliminary data.</text>
</comment>
<reference evidence="2 3" key="1">
    <citation type="submission" date="2024-11" db="EMBL/GenBank/DDBJ databases">
        <authorList>
            <person name="Heng Y.C."/>
            <person name="Lim A.C.H."/>
            <person name="Lee J.K.Y."/>
            <person name="Kittelmann S."/>
        </authorList>
    </citation>
    <scope>NUCLEOTIDE SEQUENCE [LARGE SCALE GENOMIC DNA]</scope>
    <source>
        <strain evidence="2 3">WILCCON 0269</strain>
    </source>
</reference>
<name>A0ABW8SGH7_9CLOT</name>
<feature type="compositionally biased region" description="Low complexity" evidence="1">
    <location>
        <begin position="270"/>
        <end position="282"/>
    </location>
</feature>
<dbReference type="EMBL" id="JBJHZX010000002">
    <property type="protein sequence ID" value="MFL0194331.1"/>
    <property type="molecule type" value="Genomic_DNA"/>
</dbReference>
<dbReference type="Proteomes" id="UP001623660">
    <property type="component" value="Unassembled WGS sequence"/>
</dbReference>
<protein>
    <submittedName>
        <fullName evidence="2">Uncharacterized protein</fullName>
    </submittedName>
</protein>
<dbReference type="RefSeq" id="WP_406790450.1">
    <property type="nucleotide sequence ID" value="NZ_JBJHZX010000002.1"/>
</dbReference>
<feature type="compositionally biased region" description="Basic and acidic residues" evidence="1">
    <location>
        <begin position="249"/>
        <end position="269"/>
    </location>
</feature>
<gene>
    <name evidence="2" type="ORF">ACJDU8_01890</name>
</gene>
<sequence>MKTVVSRIDLGMTRIAGYTLYDEMSHEFLEVTPKEVKALISCGQVNGLKLVNGEVELDRESFNMSNLMVKSGVGKFRTLFPSSSMANCMYAVVRVIQTDNGNLYEIVSNKCARVTVAIEHLKMLMEIGYVAGVKMLDQKIEICHGVTFEDKTSRVIKLEKTTQDGAVESKQNLNGANIENMHNLPVHNKNNLHPKQGLSNINTEVKAVESKNDEAITPVEKSDRADVIDDSVHTIAESKALGGTSDDTTIIHDSTEKNKKDNQPKEQVNENKLTTNRNTKKK</sequence>
<evidence type="ECO:0000313" key="3">
    <source>
        <dbReference type="Proteomes" id="UP001623660"/>
    </source>
</evidence>
<proteinExistence type="predicted"/>
<organism evidence="2 3">
    <name type="scientific">Candidatus Clostridium eludens</name>
    <dbReference type="NCBI Taxonomy" id="3381663"/>
    <lineage>
        <taxon>Bacteria</taxon>
        <taxon>Bacillati</taxon>
        <taxon>Bacillota</taxon>
        <taxon>Clostridia</taxon>
        <taxon>Eubacteriales</taxon>
        <taxon>Clostridiaceae</taxon>
        <taxon>Clostridium</taxon>
    </lineage>
</organism>
<keyword evidence="3" id="KW-1185">Reference proteome</keyword>
<feature type="region of interest" description="Disordered" evidence="1">
    <location>
        <begin position="237"/>
        <end position="282"/>
    </location>
</feature>
<evidence type="ECO:0000256" key="1">
    <source>
        <dbReference type="SAM" id="MobiDB-lite"/>
    </source>
</evidence>